<dbReference type="PANTHER" id="PTHR30041">
    <property type="entry name" value="ARSENATE REDUCTASE"/>
    <property type="match status" value="1"/>
</dbReference>
<dbReference type="Proteomes" id="UP000600865">
    <property type="component" value="Unassembled WGS sequence"/>
</dbReference>
<dbReference type="RefSeq" id="WP_189587080.1">
    <property type="nucleotide sequence ID" value="NZ_BMYV01000003.1"/>
</dbReference>
<dbReference type="InterPro" id="IPR006660">
    <property type="entry name" value="Arsenate_reductase-like"/>
</dbReference>
<protein>
    <recommendedName>
        <fullName evidence="5">Arsenate reductase</fullName>
    </recommendedName>
</protein>
<name>A0A918NJK2_9PROT</name>
<dbReference type="Gene3D" id="3.40.30.10">
    <property type="entry name" value="Glutaredoxin"/>
    <property type="match status" value="1"/>
</dbReference>
<dbReference type="PANTHER" id="PTHR30041:SF8">
    <property type="entry name" value="PROTEIN YFFB"/>
    <property type="match status" value="1"/>
</dbReference>
<comment type="similarity">
    <text evidence="1 2">Belongs to the ArsC family.</text>
</comment>
<keyword evidence="4" id="KW-1185">Reference proteome</keyword>
<sequence length="113" mass="12475">MKIYHLKTCDTCRKAIKALRAAGHDPVLHDVRADGLDRPTVEALEATLGFEALVNKKSTTWRGLSDEVKSGLSRDTAVALLIENPTLMKRPVIEHNGRYTVGWTKDVPATYGC</sequence>
<dbReference type="AlphaFoldDB" id="A0A918NJK2"/>
<dbReference type="PROSITE" id="PS51353">
    <property type="entry name" value="ARSC"/>
    <property type="match status" value="1"/>
</dbReference>
<reference evidence="3 4" key="1">
    <citation type="journal article" date="2014" name="Int. J. Syst. Evol. Microbiol.">
        <title>Complete genome sequence of Corynebacterium casei LMG S-19264T (=DSM 44701T), isolated from a smear-ripened cheese.</title>
        <authorList>
            <consortium name="US DOE Joint Genome Institute (JGI-PGF)"/>
            <person name="Walter F."/>
            <person name="Albersmeier A."/>
            <person name="Kalinowski J."/>
            <person name="Ruckert C."/>
        </authorList>
    </citation>
    <scope>NUCLEOTIDE SEQUENCE [LARGE SCALE GENOMIC DNA]</scope>
    <source>
        <strain evidence="3 4">KCTC 23968</strain>
    </source>
</reference>
<evidence type="ECO:0000256" key="2">
    <source>
        <dbReference type="PROSITE-ProRule" id="PRU01282"/>
    </source>
</evidence>
<evidence type="ECO:0000313" key="4">
    <source>
        <dbReference type="Proteomes" id="UP000600865"/>
    </source>
</evidence>
<accession>A0A918NJK2</accession>
<gene>
    <name evidence="3" type="ORF">GCM10011309_27060</name>
</gene>
<organism evidence="3 4">
    <name type="scientific">Litorimonas cladophorae</name>
    <dbReference type="NCBI Taxonomy" id="1220491"/>
    <lineage>
        <taxon>Bacteria</taxon>
        <taxon>Pseudomonadati</taxon>
        <taxon>Pseudomonadota</taxon>
        <taxon>Alphaproteobacteria</taxon>
        <taxon>Maricaulales</taxon>
        <taxon>Robiginitomaculaceae</taxon>
    </lineage>
</organism>
<proteinExistence type="inferred from homology"/>
<dbReference type="Pfam" id="PF03960">
    <property type="entry name" value="ArsC"/>
    <property type="match status" value="1"/>
</dbReference>
<dbReference type="EMBL" id="BMYV01000003">
    <property type="protein sequence ID" value="GGX75422.1"/>
    <property type="molecule type" value="Genomic_DNA"/>
</dbReference>
<comment type="caution">
    <text evidence="3">The sequence shown here is derived from an EMBL/GenBank/DDBJ whole genome shotgun (WGS) entry which is preliminary data.</text>
</comment>
<evidence type="ECO:0008006" key="5">
    <source>
        <dbReference type="Google" id="ProtNLM"/>
    </source>
</evidence>
<dbReference type="SUPFAM" id="SSF52833">
    <property type="entry name" value="Thioredoxin-like"/>
    <property type="match status" value="1"/>
</dbReference>
<evidence type="ECO:0000256" key="1">
    <source>
        <dbReference type="ARBA" id="ARBA00007198"/>
    </source>
</evidence>
<evidence type="ECO:0000313" key="3">
    <source>
        <dbReference type="EMBL" id="GGX75422.1"/>
    </source>
</evidence>
<dbReference type="InterPro" id="IPR036249">
    <property type="entry name" value="Thioredoxin-like_sf"/>
</dbReference>